<evidence type="ECO:0000313" key="4">
    <source>
        <dbReference type="Proteomes" id="UP000006415"/>
    </source>
</evidence>
<evidence type="ECO:0000313" key="3">
    <source>
        <dbReference type="EMBL" id="EJD64762.1"/>
    </source>
</evidence>
<keyword evidence="2" id="KW-0812">Transmembrane</keyword>
<comment type="caution">
    <text evidence="3">The sequence shown here is derived from an EMBL/GenBank/DDBJ whole genome shotgun (WGS) entry which is preliminary data.</text>
</comment>
<accession>J0LLP8</accession>
<dbReference type="HOGENOM" id="CLU_1577412_0_0_11"/>
<dbReference type="eggNOG" id="ENOG5033F3W">
    <property type="taxonomic scope" value="Bacteria"/>
</dbReference>
<keyword evidence="2" id="KW-0472">Membrane</keyword>
<dbReference type="STRING" id="857290.HMPREF9156_00938"/>
<gene>
    <name evidence="3" type="ORF">HMPREF9156_00938</name>
</gene>
<feature type="compositionally biased region" description="Polar residues" evidence="1">
    <location>
        <begin position="95"/>
        <end position="104"/>
    </location>
</feature>
<name>J0LLP8_9BIFI</name>
<reference evidence="3 4" key="1">
    <citation type="submission" date="2012-01" db="EMBL/GenBank/DDBJ databases">
        <title>The Genome Sequence of Scardovia wiggsiae F0424.</title>
        <authorList>
            <consortium name="The Broad Institute Genome Sequencing Platform"/>
            <person name="Earl A."/>
            <person name="Ward D."/>
            <person name="Feldgarden M."/>
            <person name="Gevers D."/>
            <person name="Izard J."/>
            <person name="Ganesan A."/>
            <person name="Baranova O.V."/>
            <person name="Blanton J.M."/>
            <person name="Tanner A.C."/>
            <person name="Mathney J."/>
            <person name="Dewhirst F.E."/>
            <person name="Young S.K."/>
            <person name="Zeng Q."/>
            <person name="Gargeya S."/>
            <person name="Fitzgerald M."/>
            <person name="Haas B."/>
            <person name="Abouelleil A."/>
            <person name="Alvarado L."/>
            <person name="Arachchi H.M."/>
            <person name="Berlin A."/>
            <person name="Chapman S.B."/>
            <person name="Gearin G."/>
            <person name="Goldberg J."/>
            <person name="Griggs A."/>
            <person name="Gujja S."/>
            <person name="Hansen M."/>
            <person name="Heiman D."/>
            <person name="Howarth C."/>
            <person name="Larimer J."/>
            <person name="Lui A."/>
            <person name="MacDonald P.J.P."/>
            <person name="McCowen C."/>
            <person name="Montmayeur A."/>
            <person name="Murphy C."/>
            <person name="Neiman D."/>
            <person name="Pearson M."/>
            <person name="Priest M."/>
            <person name="Roberts A."/>
            <person name="Saif S."/>
            <person name="Shea T."/>
            <person name="Sisk P."/>
            <person name="Stolte C."/>
            <person name="Sykes S."/>
            <person name="Wortman J."/>
            <person name="Nusbaum C."/>
            <person name="Birren B."/>
        </authorList>
    </citation>
    <scope>NUCLEOTIDE SEQUENCE [LARGE SCALE GENOMIC DNA]</scope>
    <source>
        <strain evidence="3 4">F0424</strain>
    </source>
</reference>
<keyword evidence="2" id="KW-1133">Transmembrane helix</keyword>
<feature type="region of interest" description="Disordered" evidence="1">
    <location>
        <begin position="63"/>
        <end position="169"/>
    </location>
</feature>
<dbReference type="Proteomes" id="UP000006415">
    <property type="component" value="Unassembled WGS sequence"/>
</dbReference>
<dbReference type="EMBL" id="AGZS01000005">
    <property type="protein sequence ID" value="EJD64762.1"/>
    <property type="molecule type" value="Genomic_DNA"/>
</dbReference>
<evidence type="ECO:0000256" key="1">
    <source>
        <dbReference type="SAM" id="MobiDB-lite"/>
    </source>
</evidence>
<keyword evidence="4" id="KW-1185">Reference proteome</keyword>
<sequence length="169" mass="17838">MRPDSWHTIAIVLFCLAAVLAVAAVILFFVLKIRIVYNRLSGKTAEREISSLRRARHALWRAEATDSSSRSGSRGSGTGSSGGKHSLIQMRVAKTGQSFPSPSLSDDEALTSIPDDNRDTGDESETVIGVPVRPAGPDSEAGTVVRIQDPPLSDDSSDGTDGTEAAASE</sequence>
<dbReference type="AlphaFoldDB" id="J0LLP8"/>
<evidence type="ECO:0000256" key="2">
    <source>
        <dbReference type="SAM" id="Phobius"/>
    </source>
</evidence>
<protein>
    <submittedName>
        <fullName evidence="3">Uncharacterized protein</fullName>
    </submittedName>
</protein>
<feature type="transmembrane region" description="Helical" evidence="2">
    <location>
        <begin position="6"/>
        <end position="31"/>
    </location>
</feature>
<organism evidence="3 4">
    <name type="scientific">Scardovia wiggsiae F0424</name>
    <dbReference type="NCBI Taxonomy" id="857290"/>
    <lineage>
        <taxon>Bacteria</taxon>
        <taxon>Bacillati</taxon>
        <taxon>Actinomycetota</taxon>
        <taxon>Actinomycetes</taxon>
        <taxon>Bifidobacteriales</taxon>
        <taxon>Bifidobacteriaceae</taxon>
        <taxon>Scardovia</taxon>
    </lineage>
</organism>
<dbReference type="RefSeq" id="WP_007148002.1">
    <property type="nucleotide sequence ID" value="NZ_AKCI01000001.1"/>
</dbReference>
<proteinExistence type="predicted"/>